<dbReference type="PANTHER" id="PTHR33908">
    <property type="entry name" value="MANNOSYLTRANSFERASE YKCB-RELATED"/>
    <property type="match status" value="1"/>
</dbReference>
<dbReference type="PANTHER" id="PTHR33908:SF9">
    <property type="entry name" value="BLL5595 PROTEIN"/>
    <property type="match status" value="1"/>
</dbReference>
<evidence type="ECO:0000313" key="11">
    <source>
        <dbReference type="Proteomes" id="UP000294546"/>
    </source>
</evidence>
<evidence type="ECO:0000256" key="1">
    <source>
        <dbReference type="ARBA" id="ARBA00004651"/>
    </source>
</evidence>
<evidence type="ECO:0000256" key="8">
    <source>
        <dbReference type="SAM" id="Phobius"/>
    </source>
</evidence>
<feature type="transmembrane region" description="Helical" evidence="8">
    <location>
        <begin position="192"/>
        <end position="212"/>
    </location>
</feature>
<feature type="domain" description="Glycosyltransferase RgtA/B/C/D-like" evidence="9">
    <location>
        <begin position="52"/>
        <end position="210"/>
    </location>
</feature>
<keyword evidence="3" id="KW-0328">Glycosyltransferase</keyword>
<comment type="caution">
    <text evidence="10">The sequence shown here is derived from an EMBL/GenBank/DDBJ whole genome shotgun (WGS) entry which is preliminary data.</text>
</comment>
<dbReference type="GO" id="GO:0016763">
    <property type="term" value="F:pentosyltransferase activity"/>
    <property type="evidence" value="ECO:0007669"/>
    <property type="project" value="TreeGrafter"/>
</dbReference>
<keyword evidence="4 10" id="KW-0808">Transferase</keyword>
<feature type="transmembrane region" description="Helical" evidence="8">
    <location>
        <begin position="307"/>
        <end position="325"/>
    </location>
</feature>
<dbReference type="RefSeq" id="WP_165900199.1">
    <property type="nucleotide sequence ID" value="NZ_SMFU01000001.1"/>
</dbReference>
<feature type="transmembrane region" description="Helical" evidence="8">
    <location>
        <begin position="332"/>
        <end position="353"/>
    </location>
</feature>
<gene>
    <name evidence="10" type="ORF">CLV83_0048</name>
</gene>
<accession>A0A4R1H4A5</accession>
<dbReference type="InterPro" id="IPR038731">
    <property type="entry name" value="RgtA/B/C-like"/>
</dbReference>
<evidence type="ECO:0000256" key="7">
    <source>
        <dbReference type="ARBA" id="ARBA00023136"/>
    </source>
</evidence>
<evidence type="ECO:0000259" key="9">
    <source>
        <dbReference type="Pfam" id="PF13231"/>
    </source>
</evidence>
<feature type="transmembrane region" description="Helical" evidence="8">
    <location>
        <begin position="275"/>
        <end position="295"/>
    </location>
</feature>
<dbReference type="Proteomes" id="UP000294546">
    <property type="component" value="Unassembled WGS sequence"/>
</dbReference>
<evidence type="ECO:0000256" key="5">
    <source>
        <dbReference type="ARBA" id="ARBA00022692"/>
    </source>
</evidence>
<evidence type="ECO:0000256" key="4">
    <source>
        <dbReference type="ARBA" id="ARBA00022679"/>
    </source>
</evidence>
<keyword evidence="6 8" id="KW-1133">Transmembrane helix</keyword>
<feature type="transmembrane region" description="Helical" evidence="8">
    <location>
        <begin position="9"/>
        <end position="28"/>
    </location>
</feature>
<keyword evidence="2" id="KW-1003">Cell membrane</keyword>
<evidence type="ECO:0000256" key="6">
    <source>
        <dbReference type="ARBA" id="ARBA00022989"/>
    </source>
</evidence>
<evidence type="ECO:0000256" key="3">
    <source>
        <dbReference type="ARBA" id="ARBA00022676"/>
    </source>
</evidence>
<organism evidence="10 11">
    <name type="scientific">Marinobacterium mangrovicola</name>
    <dbReference type="NCBI Taxonomy" id="1476959"/>
    <lineage>
        <taxon>Bacteria</taxon>
        <taxon>Pseudomonadati</taxon>
        <taxon>Pseudomonadota</taxon>
        <taxon>Gammaproteobacteria</taxon>
        <taxon>Oceanospirillales</taxon>
        <taxon>Oceanospirillaceae</taxon>
        <taxon>Marinobacterium</taxon>
    </lineage>
</organism>
<proteinExistence type="predicted"/>
<name>A0A4R1H4A5_9GAMM</name>
<feature type="transmembrane region" description="Helical" evidence="8">
    <location>
        <begin position="150"/>
        <end position="180"/>
    </location>
</feature>
<feature type="transmembrane region" description="Helical" evidence="8">
    <location>
        <begin position="101"/>
        <end position="119"/>
    </location>
</feature>
<protein>
    <submittedName>
        <fullName evidence="10">4-amino-4-deoxy-L-arabinose transferase-like glycosyltransferase</fullName>
    </submittedName>
</protein>
<evidence type="ECO:0000313" key="10">
    <source>
        <dbReference type="EMBL" id="TCK16497.1"/>
    </source>
</evidence>
<dbReference type="AlphaFoldDB" id="A0A4R1H4A5"/>
<keyword evidence="7 8" id="KW-0472">Membrane</keyword>
<keyword evidence="5 8" id="KW-0812">Transmembrane</keyword>
<dbReference type="GO" id="GO:0009103">
    <property type="term" value="P:lipopolysaccharide biosynthetic process"/>
    <property type="evidence" value="ECO:0007669"/>
    <property type="project" value="UniProtKB-ARBA"/>
</dbReference>
<comment type="subcellular location">
    <subcellularLocation>
        <location evidence="1">Cell membrane</location>
        <topology evidence="1">Multi-pass membrane protein</topology>
    </subcellularLocation>
</comment>
<keyword evidence="11" id="KW-1185">Reference proteome</keyword>
<evidence type="ECO:0000256" key="2">
    <source>
        <dbReference type="ARBA" id="ARBA00022475"/>
    </source>
</evidence>
<dbReference type="GO" id="GO:0005886">
    <property type="term" value="C:plasma membrane"/>
    <property type="evidence" value="ECO:0007669"/>
    <property type="project" value="UniProtKB-SubCell"/>
</dbReference>
<dbReference type="EMBL" id="SMFU01000001">
    <property type="protein sequence ID" value="TCK16497.1"/>
    <property type="molecule type" value="Genomic_DNA"/>
</dbReference>
<feature type="transmembrane region" description="Helical" evidence="8">
    <location>
        <begin position="71"/>
        <end position="89"/>
    </location>
</feature>
<sequence>MQQGIVFKGLWYLLFAHLFIWGFLPGLLVESLPLDVVEGAYWGGEWQWGYYKHPPFPAWVLHLFQSSLGDIGPFFLSQICIALTLFCVWQIGRRSLAPEQSAFAVLALMGVYYFTWPTMEFNHNIAQMPIWAAAVWLFYRAVNDWRYADWLLLGLVAGLGLLTKYSILVLLAAMFLWMVWRPELRKGLLRPQLWSGVLVMALVFLPHLLWLVQHDFLPFTYFEDRTVSAAEDGSRIFGPLRFLLVQLVDHLPLLLLLMMAGFWRRGCWQKPAAGTAFIWFMGLAPALLTLVGAILTGAGMRDMWGTPMWNLSGLILASMIPADLLRQRQRRLVVLFGGFLLLLAVLMLLFVGFKDQIRNKPSRTGWPDQALAQSLSSEWSKHSGCPLKLVAGDYWLAELIALELPGASAVPDADLKLAPWVDQRRVEAQGMIELVGGDQPRWGDTLAELGAWAAEGQLSVPWPRLPDHEPLRLSWRLWLPESDCPQ</sequence>
<dbReference type="InterPro" id="IPR050297">
    <property type="entry name" value="LipidA_mod_glycosyltrf_83"/>
</dbReference>
<dbReference type="Pfam" id="PF13231">
    <property type="entry name" value="PMT_2"/>
    <property type="match status" value="1"/>
</dbReference>
<reference evidence="10 11" key="1">
    <citation type="submission" date="2019-03" db="EMBL/GenBank/DDBJ databases">
        <title>Genomic Encyclopedia of Archaeal and Bacterial Type Strains, Phase II (KMG-II): from individual species to whole genera.</title>
        <authorList>
            <person name="Goeker M."/>
        </authorList>
    </citation>
    <scope>NUCLEOTIDE SEQUENCE [LARGE SCALE GENOMIC DNA]</scope>
    <source>
        <strain evidence="10 11">DSM 27697</strain>
    </source>
</reference>
<feature type="transmembrane region" description="Helical" evidence="8">
    <location>
        <begin position="242"/>
        <end position="263"/>
    </location>
</feature>